<feature type="transmembrane region" description="Helical" evidence="9">
    <location>
        <begin position="143"/>
        <end position="162"/>
    </location>
</feature>
<comment type="similarity">
    <text evidence="2">Belongs to the CSC1 (TC 1.A.17) family.</text>
</comment>
<dbReference type="AlphaFoldDB" id="A0AAD9LLL2"/>
<feature type="transmembrane region" description="Helical" evidence="9">
    <location>
        <begin position="720"/>
        <end position="740"/>
    </location>
</feature>
<proteinExistence type="inferred from homology"/>
<name>A0AAD9LLL2_9STRA</name>
<dbReference type="Pfam" id="PF13967">
    <property type="entry name" value="RSN1_TM"/>
    <property type="match status" value="1"/>
</dbReference>
<dbReference type="GO" id="GO:0005227">
    <property type="term" value="F:calcium-activated cation channel activity"/>
    <property type="evidence" value="ECO:0007669"/>
    <property type="project" value="InterPro"/>
</dbReference>
<protein>
    <submittedName>
        <fullName evidence="13">CSC1-like protein</fullName>
    </submittedName>
</protein>
<keyword evidence="7" id="KW-0175">Coiled coil</keyword>
<dbReference type="InterPro" id="IPR027815">
    <property type="entry name" value="CSC1/OSCA1-like_cyt"/>
</dbReference>
<keyword evidence="5 9" id="KW-1133">Transmembrane helix</keyword>
<feature type="coiled-coil region" evidence="7">
    <location>
        <begin position="279"/>
        <end position="306"/>
    </location>
</feature>
<evidence type="ECO:0000256" key="4">
    <source>
        <dbReference type="ARBA" id="ARBA00022692"/>
    </source>
</evidence>
<dbReference type="GO" id="GO:0005886">
    <property type="term" value="C:plasma membrane"/>
    <property type="evidence" value="ECO:0007669"/>
    <property type="project" value="TreeGrafter"/>
</dbReference>
<feature type="transmembrane region" description="Helical" evidence="9">
    <location>
        <begin position="516"/>
        <end position="535"/>
    </location>
</feature>
<evidence type="ECO:0000256" key="3">
    <source>
        <dbReference type="ARBA" id="ARBA00022448"/>
    </source>
</evidence>
<evidence type="ECO:0000313" key="13">
    <source>
        <dbReference type="EMBL" id="KAK1941165.1"/>
    </source>
</evidence>
<evidence type="ECO:0000256" key="6">
    <source>
        <dbReference type="ARBA" id="ARBA00023136"/>
    </source>
</evidence>
<feature type="domain" description="CSC1/OSCA1-like cytosolic" evidence="12">
    <location>
        <begin position="368"/>
        <end position="450"/>
    </location>
</feature>
<dbReference type="InterPro" id="IPR003864">
    <property type="entry name" value="CSC1/OSCA1-like_7TM"/>
</dbReference>
<feature type="compositionally biased region" description="Basic and acidic residues" evidence="8">
    <location>
        <begin position="379"/>
        <end position="399"/>
    </location>
</feature>
<gene>
    <name evidence="13" type="ORF">P3T76_007031</name>
</gene>
<keyword evidence="4 9" id="KW-0812">Transmembrane</keyword>
<feature type="transmembrane region" description="Helical" evidence="9">
    <location>
        <begin position="668"/>
        <end position="699"/>
    </location>
</feature>
<dbReference type="InterPro" id="IPR032880">
    <property type="entry name" value="CSC1/OSCA1-like_N"/>
</dbReference>
<evidence type="ECO:0000256" key="2">
    <source>
        <dbReference type="ARBA" id="ARBA00007779"/>
    </source>
</evidence>
<feature type="transmembrane region" description="Helical" evidence="9">
    <location>
        <begin position="463"/>
        <end position="489"/>
    </location>
</feature>
<feature type="region of interest" description="Disordered" evidence="8">
    <location>
        <begin position="363"/>
        <end position="399"/>
    </location>
</feature>
<feature type="transmembrane region" description="Helical" evidence="9">
    <location>
        <begin position="555"/>
        <end position="581"/>
    </location>
</feature>
<feature type="domain" description="CSC1/OSCA1-like cytosolic" evidence="12">
    <location>
        <begin position="183"/>
        <end position="308"/>
    </location>
</feature>
<organism evidence="13 14">
    <name type="scientific">Phytophthora citrophthora</name>
    <dbReference type="NCBI Taxonomy" id="4793"/>
    <lineage>
        <taxon>Eukaryota</taxon>
        <taxon>Sar</taxon>
        <taxon>Stramenopiles</taxon>
        <taxon>Oomycota</taxon>
        <taxon>Peronosporomycetes</taxon>
        <taxon>Peronosporales</taxon>
        <taxon>Peronosporaceae</taxon>
        <taxon>Phytophthora</taxon>
    </lineage>
</organism>
<feature type="domain" description="CSC1/OSCA1-like 7TM region" evidence="10">
    <location>
        <begin position="462"/>
        <end position="739"/>
    </location>
</feature>
<dbReference type="PANTHER" id="PTHR13018:SF5">
    <property type="entry name" value="RE44586P"/>
    <property type="match status" value="1"/>
</dbReference>
<evidence type="ECO:0000256" key="9">
    <source>
        <dbReference type="SAM" id="Phobius"/>
    </source>
</evidence>
<dbReference type="PANTHER" id="PTHR13018">
    <property type="entry name" value="PROBABLE MEMBRANE PROTEIN DUF221-RELATED"/>
    <property type="match status" value="1"/>
</dbReference>
<comment type="caution">
    <text evidence="13">The sequence shown here is derived from an EMBL/GenBank/DDBJ whole genome shotgun (WGS) entry which is preliminary data.</text>
</comment>
<evidence type="ECO:0000256" key="8">
    <source>
        <dbReference type="SAM" id="MobiDB-lite"/>
    </source>
</evidence>
<keyword evidence="14" id="KW-1185">Reference proteome</keyword>
<evidence type="ECO:0000313" key="14">
    <source>
        <dbReference type="Proteomes" id="UP001259832"/>
    </source>
</evidence>
<dbReference type="InterPro" id="IPR045122">
    <property type="entry name" value="Csc1-like"/>
</dbReference>
<dbReference type="Proteomes" id="UP001259832">
    <property type="component" value="Unassembled WGS sequence"/>
</dbReference>
<keyword evidence="3" id="KW-0813">Transport</keyword>
<evidence type="ECO:0000256" key="5">
    <source>
        <dbReference type="ARBA" id="ARBA00022989"/>
    </source>
</evidence>
<feature type="transmembrane region" description="Helical" evidence="9">
    <location>
        <begin position="746"/>
        <end position="770"/>
    </location>
</feature>
<reference evidence="13" key="1">
    <citation type="submission" date="2023-08" db="EMBL/GenBank/DDBJ databases">
        <title>Reference Genome Resource for the Citrus Pathogen Phytophthora citrophthora.</title>
        <authorList>
            <person name="Moller H."/>
            <person name="Coetzee B."/>
            <person name="Rose L.J."/>
            <person name="Van Niekerk J.M."/>
        </authorList>
    </citation>
    <scope>NUCLEOTIDE SEQUENCE</scope>
    <source>
        <strain evidence="13">STE-U-9442</strain>
    </source>
</reference>
<dbReference type="EMBL" id="JASMQC010000012">
    <property type="protein sequence ID" value="KAK1941165.1"/>
    <property type="molecule type" value="Genomic_DNA"/>
</dbReference>
<evidence type="ECO:0000259" key="11">
    <source>
        <dbReference type="Pfam" id="PF13967"/>
    </source>
</evidence>
<evidence type="ECO:0000259" key="12">
    <source>
        <dbReference type="Pfam" id="PF14703"/>
    </source>
</evidence>
<comment type="subcellular location">
    <subcellularLocation>
        <location evidence="1">Membrane</location>
        <topology evidence="1">Multi-pass membrane protein</topology>
    </subcellularLocation>
</comment>
<evidence type="ECO:0000256" key="7">
    <source>
        <dbReference type="SAM" id="Coils"/>
    </source>
</evidence>
<dbReference type="Pfam" id="PF02714">
    <property type="entry name" value="RSN1_7TM"/>
    <property type="match status" value="1"/>
</dbReference>
<feature type="transmembrane region" description="Helical" evidence="9">
    <location>
        <begin position="602"/>
        <end position="633"/>
    </location>
</feature>
<feature type="transmembrane region" description="Helical" evidence="9">
    <location>
        <begin position="22"/>
        <end position="39"/>
    </location>
</feature>
<evidence type="ECO:0000256" key="1">
    <source>
        <dbReference type="ARBA" id="ARBA00004141"/>
    </source>
</evidence>
<keyword evidence="6 9" id="KW-0472">Membrane</keyword>
<feature type="domain" description="CSC1/OSCA1-like N-terminal transmembrane" evidence="11">
    <location>
        <begin position="18"/>
        <end position="164"/>
    </location>
</feature>
<accession>A0AAD9LLL2</accession>
<sequence length="881" mass="99793">MGTQQDAAAANANPSGTIKTSVSIYFPILGVGLILFECLRKRFRRAYDTREEDVFRVPSTSTGLFRWAFAGFRVSDDEILQRCGLDTLTFLRFLRLGQKLALLAIGCSIILFPLYATAPAHRVSIDPLARVSMSNLPERSDRLWASTVVAFVMAIYAMRLLVQEYKQYVRCRHEVLGRMEAPQYSVLINDLPLHLRTHQTLEKYLSKIFPSSIRNVYVALECATLETLVDRREQVRGDLEHALAKCEQSRKRPQHREGRSYIGMLMCKTGSRGYQVESIDHYQDQLATLNEEVAREIQSIDDAQAQLAIQVEEQECEMGSFDDSDELELPQLEGRWAKVMKKPTLGEDPKQTPLLDCRGHAEKLSSSFGSEEEEEDIDEQKARRDEREMSQEEREQVRKDRPIRVMRRAAFVSFTSLMSAQVAQQSLQAKDPAFMGVLPAPHANDINWDNIGLHSRTRAFGKLISSLISATIVLFWTIPTAFVASLATVESLRRALPFLNKAFDEYPILQDIFKQIAPLALVLLSALAPIVFNFLSGREGHPSNTEVRAALFTKLAYFQLVQIFFVTVIVGTILDSLKEILDQPKKLVSMLGRSMPQQSTFFISYVIVQTGLGLVMELLRVVPLVLSCLYALLAPKHTRRERNSPWLGLRDIAQSDPFDPTNPLADCFLVLLVTLTFAPIAPLVCYFTWFFFFMAEIVYRRQVLYVYKPMCFALGAYWPRIFKFCIIALVVAQLTLIGILSLKKAAVPPICIIVLIAIVLLFNYHVLSLYPAVAKYLPLRECVRLDSVRGLRDPTAPVFFFLDNVYRQPAMNQRVPIRADYRMLVNDYSVDTALTSPESYATEDQNLFTTVWAALSCASNGIREPVVQSHPLCLVSRPAVY</sequence>
<feature type="transmembrane region" description="Helical" evidence="9">
    <location>
        <begin position="100"/>
        <end position="118"/>
    </location>
</feature>
<dbReference type="Pfam" id="PF14703">
    <property type="entry name" value="PHM7_cyt"/>
    <property type="match status" value="2"/>
</dbReference>
<evidence type="ECO:0000259" key="10">
    <source>
        <dbReference type="Pfam" id="PF02714"/>
    </source>
</evidence>